<protein>
    <submittedName>
        <fullName evidence="6">Uncharacterized protein LOC118421507</fullName>
    </submittedName>
</protein>
<accession>A0A9J7LKR8</accession>
<evidence type="ECO:0000259" key="3">
    <source>
        <dbReference type="PROSITE" id="PS50158"/>
    </source>
</evidence>
<dbReference type="PROSITE" id="PS50158">
    <property type="entry name" value="ZF_CCHC"/>
    <property type="match status" value="1"/>
</dbReference>
<proteinExistence type="predicted"/>
<reference evidence="5" key="1">
    <citation type="journal article" date="2020" name="Nat. Ecol. Evol.">
        <title>Deeply conserved synteny resolves early events in vertebrate evolution.</title>
        <authorList>
            <person name="Simakov O."/>
            <person name="Marletaz F."/>
            <person name="Yue J.X."/>
            <person name="O'Connell B."/>
            <person name="Jenkins J."/>
            <person name="Brandt A."/>
            <person name="Calef R."/>
            <person name="Tung C.H."/>
            <person name="Huang T.K."/>
            <person name="Schmutz J."/>
            <person name="Satoh N."/>
            <person name="Yu J.K."/>
            <person name="Putnam N.H."/>
            <person name="Green R.E."/>
            <person name="Rokhsar D.S."/>
        </authorList>
    </citation>
    <scope>NUCLEOTIDE SEQUENCE [LARGE SCALE GENOMIC DNA]</scope>
    <source>
        <strain evidence="5">S238N-H82</strain>
    </source>
</reference>
<dbReference type="Pfam" id="PF00665">
    <property type="entry name" value="rve"/>
    <property type="match status" value="1"/>
</dbReference>
<dbReference type="PANTHER" id="PTHR37984:SF5">
    <property type="entry name" value="PROTEIN NYNRIN-LIKE"/>
    <property type="match status" value="1"/>
</dbReference>
<keyword evidence="1" id="KW-0863">Zinc-finger</keyword>
<dbReference type="GO" id="GO:0015074">
    <property type="term" value="P:DNA integration"/>
    <property type="evidence" value="ECO:0007669"/>
    <property type="project" value="InterPro"/>
</dbReference>
<evidence type="ECO:0000313" key="6">
    <source>
        <dbReference type="RefSeq" id="XP_035684716.1"/>
    </source>
</evidence>
<dbReference type="InterPro" id="IPR012337">
    <property type="entry name" value="RNaseH-like_sf"/>
</dbReference>
<keyword evidence="1" id="KW-0862">Zinc</keyword>
<evidence type="ECO:0000259" key="4">
    <source>
        <dbReference type="PROSITE" id="PS50994"/>
    </source>
</evidence>
<dbReference type="OMA" id="THENEAP"/>
<evidence type="ECO:0000256" key="2">
    <source>
        <dbReference type="SAM" id="MobiDB-lite"/>
    </source>
</evidence>
<organism evidence="5 6">
    <name type="scientific">Branchiostoma floridae</name>
    <name type="common">Florida lancelet</name>
    <name type="synonym">Amphioxus</name>
    <dbReference type="NCBI Taxonomy" id="7739"/>
    <lineage>
        <taxon>Eukaryota</taxon>
        <taxon>Metazoa</taxon>
        <taxon>Chordata</taxon>
        <taxon>Cephalochordata</taxon>
        <taxon>Leptocardii</taxon>
        <taxon>Amphioxiformes</taxon>
        <taxon>Branchiostomatidae</taxon>
        <taxon>Branchiostoma</taxon>
    </lineage>
</organism>
<evidence type="ECO:0000256" key="1">
    <source>
        <dbReference type="PROSITE-ProRule" id="PRU00047"/>
    </source>
</evidence>
<dbReference type="InterPro" id="IPR001584">
    <property type="entry name" value="Integrase_cat-core"/>
</dbReference>
<name>A0A9J7LKR8_BRAFL</name>
<gene>
    <name evidence="6" type="primary">LOC118421507</name>
</gene>
<sequence length="1414" mass="158612">MATCEGGARTKIPQLDLANKSYEQFRFELLLWNKITNIPKKKRGIEILLSLPEGSKDEHKTREFLGSKLTEEELAAENSFQNVLDKMDEHLRRDNTGRLWEAFVAFDKYSRGPTTTISEYISTFDILYNKLNRAGDVTLPESVLGLLLVRRANLTLEEAKLVMTGVDYSKEDVSLFMQAKSSLRKFSDELVSTRSSHSGGIQQEIAHVTEAEVYQTSRGGGAKWSRGSGRGYSRQTGTARNRNGHFQDGGRSGYFQDGGPRSGYFQDGGPRASSSRPGQKFDYDGEKLNPKNRQGDLMRCFHCGSFRHLRRKCPDAKAQEVNLTEHDAEQEDDQQFAVLFTGGTKCLMSELSTEASLCAVLDSACSSTVCGVSWLKKYLSVLDETRRQYVKKDTSSHVFKFGGGEKLPSLGKYSIPATMADKDVLIVTDVVDSDIPLLLSLDSMRKADIVLHTREDKATIFGKSVNLNLTTSGHYCVSLVSDSIEVSEVMKVDLEEDMSKTRMKLLHLHRQFAHPNAEKLTQLLKGANSWKKHYAPILQEIAHSCDVCKRFQRGPARPVAALPKSTRFNQVVAMDLKKWGGQYLLYFVDEYSRLTVAKRIGRKHPKEVVEAFMELWMACGYGVPEQIMVDNGGEFTAEEILEFSSRLNIQVNTTAGHSPFSNGVCERNHAVMDVMLEKLVYENPKIPVDQLIAWACTAKNAMGMFAGYSPYQLVFGRNPTLPGFDTHPPSTNEIKGDVLLKHLTALAAARKAFTEAESSERVRRALRHKIRVAERQYVPNDQVYYKKDDSLEWFGPAKVVVQDGKVVFIRHGAYIIRVHVNRVVLVGQEYQTASPEDDVVNAPIERQGDLSNDPRADREQGRHENTTPKSVVDTATEENSALKETYSPVSWKRNAEGRLQSVQHTQMDADSKSPDILCVSRDNVVLQSKLLDTNVQWAREEELKKLKDFETFDVVDDNGQERISTRWVDTMKPDGTRKSRLVARGFEEQDPVQSDSPTISKSVLRIFMVLCAMYGWVVKTMDIKSAFLQGETLTREVFVQPPRGYETVGKLWKLRKCLYGLNDAARAFYMSVKHTLVDLKCQTSELEPAMFLYQVNGVLHGFILTHVDDFLYGGDDLFEDRVMKPLSEKYHTSRQESGTFTYVGISIVQDTDKVTLHQNDYLEGLSDDALPPLSHDSRDLNSEEYTMFRSIVGKMNWLSSGTRPDISFKTIDLSTKFAHATTTHLNDAVQTVRKLKLSATQIVYPRLSSMKDVSLTVFADASLANLENSGSCGGHLIFMTDSCGKGALVAWHSGRIKRVCRSTLAAETLAMTNALEEAVYLREILQISTGQLAMPILAITDNRSLVQAVESTSLVLEKRLRIEISVIKELVELSDVTLKWVPGRCQLADIMTKKGVPANPLLQVVTTGHMDKVP</sequence>
<dbReference type="GO" id="GO:0003676">
    <property type="term" value="F:nucleic acid binding"/>
    <property type="evidence" value="ECO:0007669"/>
    <property type="project" value="InterPro"/>
</dbReference>
<dbReference type="PANTHER" id="PTHR37984">
    <property type="entry name" value="PROTEIN CBG26694"/>
    <property type="match status" value="1"/>
</dbReference>
<dbReference type="OrthoDB" id="6079421at2759"/>
<keyword evidence="1" id="KW-0479">Metal-binding</keyword>
<dbReference type="InterPro" id="IPR001878">
    <property type="entry name" value="Znf_CCHC"/>
</dbReference>
<dbReference type="CDD" id="cd09272">
    <property type="entry name" value="RNase_HI_RT_Ty1"/>
    <property type="match status" value="1"/>
</dbReference>
<dbReference type="PROSITE" id="PS50994">
    <property type="entry name" value="INTEGRASE"/>
    <property type="match status" value="1"/>
</dbReference>
<feature type="domain" description="CCHC-type" evidence="3">
    <location>
        <begin position="299"/>
        <end position="315"/>
    </location>
</feature>
<feature type="compositionally biased region" description="Basic and acidic residues" evidence="2">
    <location>
        <begin position="846"/>
        <end position="866"/>
    </location>
</feature>
<reference evidence="6" key="2">
    <citation type="submission" date="2025-08" db="UniProtKB">
        <authorList>
            <consortium name="RefSeq"/>
        </authorList>
    </citation>
    <scope>IDENTIFICATION</scope>
    <source>
        <strain evidence="6">S238N-H82</strain>
        <tissue evidence="6">Testes</tissue>
    </source>
</reference>
<dbReference type="SUPFAM" id="SSF56672">
    <property type="entry name" value="DNA/RNA polymerases"/>
    <property type="match status" value="1"/>
</dbReference>
<dbReference type="InterPro" id="IPR036397">
    <property type="entry name" value="RNaseH_sf"/>
</dbReference>
<dbReference type="GO" id="GO:0008270">
    <property type="term" value="F:zinc ion binding"/>
    <property type="evidence" value="ECO:0007669"/>
    <property type="project" value="UniProtKB-KW"/>
</dbReference>
<dbReference type="InterPro" id="IPR050951">
    <property type="entry name" value="Retrovirus_Pol_polyprotein"/>
</dbReference>
<dbReference type="Gene3D" id="3.30.420.10">
    <property type="entry name" value="Ribonuclease H-like superfamily/Ribonuclease H"/>
    <property type="match status" value="1"/>
</dbReference>
<keyword evidence="5" id="KW-1185">Reference proteome</keyword>
<dbReference type="RefSeq" id="XP_035684716.1">
    <property type="nucleotide sequence ID" value="XM_035828823.1"/>
</dbReference>
<dbReference type="KEGG" id="bfo:118421507"/>
<dbReference type="SUPFAM" id="SSF53098">
    <property type="entry name" value="Ribonuclease H-like"/>
    <property type="match status" value="1"/>
</dbReference>
<dbReference type="InterPro" id="IPR043502">
    <property type="entry name" value="DNA/RNA_pol_sf"/>
</dbReference>
<dbReference type="Pfam" id="PF07727">
    <property type="entry name" value="RVT_2"/>
    <property type="match status" value="1"/>
</dbReference>
<dbReference type="InterPro" id="IPR013103">
    <property type="entry name" value="RVT_2"/>
</dbReference>
<feature type="region of interest" description="Disordered" evidence="2">
    <location>
        <begin position="217"/>
        <end position="285"/>
    </location>
</feature>
<feature type="region of interest" description="Disordered" evidence="2">
    <location>
        <begin position="836"/>
        <end position="887"/>
    </location>
</feature>
<feature type="domain" description="Integrase catalytic" evidence="4">
    <location>
        <begin position="559"/>
        <end position="718"/>
    </location>
</feature>
<dbReference type="Proteomes" id="UP000001554">
    <property type="component" value="Chromosome 8"/>
</dbReference>
<evidence type="ECO:0000313" key="5">
    <source>
        <dbReference type="Proteomes" id="UP000001554"/>
    </source>
</evidence>
<dbReference type="GeneID" id="118421507"/>